<dbReference type="GO" id="GO:0020037">
    <property type="term" value="F:heme binding"/>
    <property type="evidence" value="ECO:0007669"/>
    <property type="project" value="InterPro"/>
</dbReference>
<proteinExistence type="inferred from homology"/>
<keyword evidence="5 6" id="KW-0408">Iron</keyword>
<keyword evidence="8" id="KW-1185">Reference proteome</keyword>
<dbReference type="EMBL" id="QGML01002570">
    <property type="protein sequence ID" value="TVY87301.1"/>
    <property type="molecule type" value="Genomic_DNA"/>
</dbReference>
<sequence length="247" mass="28187">MLGWIRLGFKYSAIGAVFSILQTLVPSFAQKRKQHMKFTKERLQKRLDSDTDRKDIIAYVHCDNDEKDGLSYEEVLGNSRILLTAGSETTATHLSGATWTADEITLRSVNMPGLDAVIQESFRLYPSVPAALPRITDPEGAVIHRREFRSRQGALDLITFYKYFQAYPALPIALGRWLLNAPQKFKNNNKEALQPIHLGPRVCLGKSLAYFEIRSILTRMLWNFDMQLEDESQHWLVGQAERVYVVG</sequence>
<evidence type="ECO:0000313" key="8">
    <source>
        <dbReference type="Proteomes" id="UP000315522"/>
    </source>
</evidence>
<reference evidence="7 8" key="1">
    <citation type="submission" date="2018-05" db="EMBL/GenBank/DDBJ databases">
        <title>Genome sequencing and assembly of the regulated plant pathogen Lachnellula willkommii and related sister species for the development of diagnostic species identification markers.</title>
        <authorList>
            <person name="Giroux E."/>
            <person name="Bilodeau G."/>
        </authorList>
    </citation>
    <scope>NUCLEOTIDE SEQUENCE [LARGE SCALE GENOMIC DNA]</scope>
    <source>
        <strain evidence="7 8">CBS 172.35</strain>
    </source>
</reference>
<evidence type="ECO:0000256" key="5">
    <source>
        <dbReference type="ARBA" id="ARBA00023004"/>
    </source>
</evidence>
<comment type="caution">
    <text evidence="7">The sequence shown here is derived from an EMBL/GenBank/DDBJ whole genome shotgun (WGS) entry which is preliminary data.</text>
</comment>
<evidence type="ECO:0000256" key="6">
    <source>
        <dbReference type="PIRSR" id="PIRSR602401-1"/>
    </source>
</evidence>
<dbReference type="InterPro" id="IPR036396">
    <property type="entry name" value="Cyt_P450_sf"/>
</dbReference>
<dbReference type="PRINTS" id="PR00463">
    <property type="entry name" value="EP450I"/>
</dbReference>
<dbReference type="AlphaFoldDB" id="A0A559M2W4"/>
<keyword evidence="4 6" id="KW-0479">Metal-binding</keyword>
<dbReference type="Gene3D" id="1.10.630.10">
    <property type="entry name" value="Cytochrome P450"/>
    <property type="match status" value="3"/>
</dbReference>
<keyword evidence="7" id="KW-0560">Oxidoreductase</keyword>
<evidence type="ECO:0000256" key="1">
    <source>
        <dbReference type="ARBA" id="ARBA00001971"/>
    </source>
</evidence>
<dbReference type="GO" id="GO:0005506">
    <property type="term" value="F:iron ion binding"/>
    <property type="evidence" value="ECO:0007669"/>
    <property type="project" value="InterPro"/>
</dbReference>
<dbReference type="InterPro" id="IPR001128">
    <property type="entry name" value="Cyt_P450"/>
</dbReference>
<dbReference type="PANTHER" id="PTHR24305:SF210">
    <property type="entry name" value="CYTOCHROME P450 MONOOXYGENASE ASQL-RELATED"/>
    <property type="match status" value="1"/>
</dbReference>
<dbReference type="Proteomes" id="UP000315522">
    <property type="component" value="Unassembled WGS sequence"/>
</dbReference>
<evidence type="ECO:0000256" key="2">
    <source>
        <dbReference type="ARBA" id="ARBA00010617"/>
    </source>
</evidence>
<dbReference type="PRINTS" id="PR00385">
    <property type="entry name" value="P450"/>
</dbReference>
<evidence type="ECO:0000256" key="4">
    <source>
        <dbReference type="ARBA" id="ARBA00022723"/>
    </source>
</evidence>
<evidence type="ECO:0000256" key="3">
    <source>
        <dbReference type="ARBA" id="ARBA00022617"/>
    </source>
</evidence>
<protein>
    <submittedName>
        <fullName evidence="7">Cytochrome P450 monooxygenase</fullName>
    </submittedName>
</protein>
<dbReference type="GO" id="GO:0004497">
    <property type="term" value="F:monooxygenase activity"/>
    <property type="evidence" value="ECO:0007669"/>
    <property type="project" value="UniProtKB-KW"/>
</dbReference>
<comment type="cofactor">
    <cofactor evidence="1 6">
        <name>heme</name>
        <dbReference type="ChEBI" id="CHEBI:30413"/>
    </cofactor>
</comment>
<name>A0A559M2W4_9HELO</name>
<comment type="similarity">
    <text evidence="2">Belongs to the cytochrome P450 family.</text>
</comment>
<organism evidence="7 8">
    <name type="scientific">Lachnellula willkommii</name>
    <dbReference type="NCBI Taxonomy" id="215461"/>
    <lineage>
        <taxon>Eukaryota</taxon>
        <taxon>Fungi</taxon>
        <taxon>Dikarya</taxon>
        <taxon>Ascomycota</taxon>
        <taxon>Pezizomycotina</taxon>
        <taxon>Leotiomycetes</taxon>
        <taxon>Helotiales</taxon>
        <taxon>Lachnaceae</taxon>
        <taxon>Lachnellula</taxon>
    </lineage>
</organism>
<dbReference type="InterPro" id="IPR002401">
    <property type="entry name" value="Cyt_P450_E_grp-I"/>
</dbReference>
<dbReference type="InterPro" id="IPR050121">
    <property type="entry name" value="Cytochrome_P450_monoxygenase"/>
</dbReference>
<accession>A0A559M2W4</accession>
<dbReference type="GO" id="GO:0016705">
    <property type="term" value="F:oxidoreductase activity, acting on paired donors, with incorporation or reduction of molecular oxygen"/>
    <property type="evidence" value="ECO:0007669"/>
    <property type="project" value="InterPro"/>
</dbReference>
<dbReference type="Pfam" id="PF00067">
    <property type="entry name" value="p450"/>
    <property type="match status" value="1"/>
</dbReference>
<feature type="binding site" description="axial binding residue" evidence="6">
    <location>
        <position position="203"/>
    </location>
    <ligand>
        <name>heme</name>
        <dbReference type="ChEBI" id="CHEBI:30413"/>
    </ligand>
    <ligandPart>
        <name>Fe</name>
        <dbReference type="ChEBI" id="CHEBI:18248"/>
    </ligandPart>
</feature>
<dbReference type="SUPFAM" id="SSF48264">
    <property type="entry name" value="Cytochrome P450"/>
    <property type="match status" value="1"/>
</dbReference>
<dbReference type="PANTHER" id="PTHR24305">
    <property type="entry name" value="CYTOCHROME P450"/>
    <property type="match status" value="1"/>
</dbReference>
<gene>
    <name evidence="7" type="primary">aclL_0</name>
    <name evidence="7" type="ORF">LAWI1_G006387</name>
</gene>
<evidence type="ECO:0000313" key="7">
    <source>
        <dbReference type="EMBL" id="TVY87301.1"/>
    </source>
</evidence>
<keyword evidence="7" id="KW-0503">Monooxygenase</keyword>
<keyword evidence="3 6" id="KW-0349">Heme</keyword>